<evidence type="ECO:0000256" key="8">
    <source>
        <dbReference type="ARBA" id="ARBA00048366"/>
    </source>
</evidence>
<dbReference type="PROSITE" id="PS51163">
    <property type="entry name" value="YRDC"/>
    <property type="match status" value="1"/>
</dbReference>
<dbReference type="EC" id="2.7.7.87" evidence="9"/>
<evidence type="ECO:0000256" key="6">
    <source>
        <dbReference type="ARBA" id="ARBA00022741"/>
    </source>
</evidence>
<dbReference type="GO" id="GO:0003725">
    <property type="term" value="F:double-stranded RNA binding"/>
    <property type="evidence" value="ECO:0007669"/>
    <property type="project" value="InterPro"/>
</dbReference>
<keyword evidence="12" id="KW-1185">Reference proteome</keyword>
<comment type="catalytic activity">
    <reaction evidence="8 9">
        <text>L-threonine + hydrogencarbonate + ATP = L-threonylcarbamoyladenylate + diphosphate + H2O</text>
        <dbReference type="Rhea" id="RHEA:36407"/>
        <dbReference type="ChEBI" id="CHEBI:15377"/>
        <dbReference type="ChEBI" id="CHEBI:17544"/>
        <dbReference type="ChEBI" id="CHEBI:30616"/>
        <dbReference type="ChEBI" id="CHEBI:33019"/>
        <dbReference type="ChEBI" id="CHEBI:57926"/>
        <dbReference type="ChEBI" id="CHEBI:73682"/>
        <dbReference type="EC" id="2.7.7.87"/>
    </reaction>
</comment>
<proteinExistence type="inferred from homology"/>
<keyword evidence="4 9" id="KW-0819">tRNA processing</keyword>
<feature type="domain" description="YrdC-like" evidence="10">
    <location>
        <begin position="3"/>
        <end position="188"/>
    </location>
</feature>
<dbReference type="HAMAP" id="MF_01852">
    <property type="entry name" value="TsaC"/>
    <property type="match status" value="1"/>
</dbReference>
<evidence type="ECO:0000256" key="2">
    <source>
        <dbReference type="ARBA" id="ARBA00022490"/>
    </source>
</evidence>
<dbReference type="KEGG" id="smai:EXU30_10500"/>
<evidence type="ECO:0000256" key="5">
    <source>
        <dbReference type="ARBA" id="ARBA00022695"/>
    </source>
</evidence>
<comment type="function">
    <text evidence="9">Required for the formation of a threonylcarbamoyl group on adenosine at position 37 (t(6)A37) in tRNAs that read codons beginning with adenine. Catalyzes the conversion of L-threonine, HCO(3)(-)/CO(2) and ATP to give threonylcarbamoyl-AMP (TC-AMP) as the acyladenylate intermediate, with the release of diphosphate.</text>
</comment>
<organism evidence="11 12">
    <name type="scientific">Shewanella maritima</name>
    <dbReference type="NCBI Taxonomy" id="2520507"/>
    <lineage>
        <taxon>Bacteria</taxon>
        <taxon>Pseudomonadati</taxon>
        <taxon>Pseudomonadota</taxon>
        <taxon>Gammaproteobacteria</taxon>
        <taxon>Alteromonadales</taxon>
        <taxon>Shewanellaceae</taxon>
        <taxon>Shewanella</taxon>
    </lineage>
</organism>
<dbReference type="EMBL" id="CP036200">
    <property type="protein sequence ID" value="QBF83079.1"/>
    <property type="molecule type" value="Genomic_DNA"/>
</dbReference>
<dbReference type="Proteomes" id="UP000291106">
    <property type="component" value="Chromosome"/>
</dbReference>
<keyword evidence="7 9" id="KW-0067">ATP-binding</keyword>
<dbReference type="Pfam" id="PF01300">
    <property type="entry name" value="Sua5_yciO_yrdC"/>
    <property type="match status" value="1"/>
</dbReference>
<evidence type="ECO:0000259" key="10">
    <source>
        <dbReference type="PROSITE" id="PS51163"/>
    </source>
</evidence>
<dbReference type="PANTHER" id="PTHR17490:SF18">
    <property type="entry name" value="THREONYLCARBAMOYL-AMP SYNTHASE"/>
    <property type="match status" value="1"/>
</dbReference>
<keyword evidence="5 9" id="KW-0548">Nucleotidyltransferase</keyword>
<dbReference type="GO" id="GO:0000049">
    <property type="term" value="F:tRNA binding"/>
    <property type="evidence" value="ECO:0007669"/>
    <property type="project" value="TreeGrafter"/>
</dbReference>
<evidence type="ECO:0000256" key="1">
    <source>
        <dbReference type="ARBA" id="ARBA00004496"/>
    </source>
</evidence>
<keyword evidence="6 9" id="KW-0547">Nucleotide-binding</keyword>
<comment type="subcellular location">
    <subcellularLocation>
        <location evidence="1 9">Cytoplasm</location>
    </subcellularLocation>
</comment>
<dbReference type="GO" id="GO:0005524">
    <property type="term" value="F:ATP binding"/>
    <property type="evidence" value="ECO:0007669"/>
    <property type="project" value="UniProtKB-UniRule"/>
</dbReference>
<dbReference type="GO" id="GO:0006450">
    <property type="term" value="P:regulation of translational fidelity"/>
    <property type="evidence" value="ECO:0007669"/>
    <property type="project" value="TreeGrafter"/>
</dbReference>
<dbReference type="InterPro" id="IPR050156">
    <property type="entry name" value="TC-AMP_synthase_SUA5"/>
</dbReference>
<name>A0A411PHK5_9GAMM</name>
<dbReference type="GO" id="GO:0061710">
    <property type="term" value="F:L-threonylcarbamoyladenylate synthase"/>
    <property type="evidence" value="ECO:0007669"/>
    <property type="project" value="UniProtKB-EC"/>
</dbReference>
<dbReference type="NCBIfam" id="TIGR00057">
    <property type="entry name" value="L-threonylcarbamoyladenylate synthase"/>
    <property type="match status" value="1"/>
</dbReference>
<evidence type="ECO:0000313" key="11">
    <source>
        <dbReference type="EMBL" id="QBF83079.1"/>
    </source>
</evidence>
<evidence type="ECO:0000256" key="3">
    <source>
        <dbReference type="ARBA" id="ARBA00022679"/>
    </source>
</evidence>
<keyword evidence="2 9" id="KW-0963">Cytoplasm</keyword>
<evidence type="ECO:0000256" key="9">
    <source>
        <dbReference type="HAMAP-Rule" id="MF_01852"/>
    </source>
</evidence>
<dbReference type="OrthoDB" id="9814580at2"/>
<evidence type="ECO:0000256" key="7">
    <source>
        <dbReference type="ARBA" id="ARBA00022840"/>
    </source>
</evidence>
<keyword evidence="3 9" id="KW-0808">Transferase</keyword>
<dbReference type="FunFam" id="3.90.870.10:FF:000004">
    <property type="entry name" value="Threonylcarbamoyl-AMP synthase"/>
    <property type="match status" value="1"/>
</dbReference>
<dbReference type="InterPro" id="IPR023535">
    <property type="entry name" value="TC-AMP_synthase"/>
</dbReference>
<dbReference type="GO" id="GO:0002949">
    <property type="term" value="P:tRNA threonylcarbamoyladenosine modification"/>
    <property type="evidence" value="ECO:0007669"/>
    <property type="project" value="UniProtKB-UniRule"/>
</dbReference>
<dbReference type="Gene3D" id="3.90.870.10">
    <property type="entry name" value="DHBP synthase"/>
    <property type="match status" value="1"/>
</dbReference>
<gene>
    <name evidence="9" type="primary">tsaC</name>
    <name evidence="11" type="ORF">EXU30_10500</name>
</gene>
<sequence length="188" mass="20154">MQQLPPSAVSDVIASGGVIAYPTEAVYGLGCDPDNPQAIEKVLQVKQRSWKKGLILVAADLSQLQGYVDLTQLSDDQLSFAKQKWPGPFTFVMPVGDKTQALLKGEFDSIAVRVSAHPVVREICNTIGKPLVSTSANLAGEDPAMSHQQVLDIFSGKIDAVVKGELGEQRQPSTIIDARTGDVLRKGN</sequence>
<comment type="similarity">
    <text evidence="9">Belongs to the SUA5 family. TsaC subfamily.</text>
</comment>
<dbReference type="PANTHER" id="PTHR17490">
    <property type="entry name" value="SUA5"/>
    <property type="match status" value="1"/>
</dbReference>
<protein>
    <recommendedName>
        <fullName evidence="9">Threonylcarbamoyl-AMP synthase</fullName>
        <shortName evidence="9">TC-AMP synthase</shortName>
        <ecNumber evidence="9">2.7.7.87</ecNumber>
    </recommendedName>
    <alternativeName>
        <fullName evidence="9">L-threonylcarbamoyladenylate synthase</fullName>
    </alternativeName>
    <alternativeName>
        <fullName evidence="9">t(6)A37 threonylcarbamoyladenosine biosynthesis protein TsaC</fullName>
    </alternativeName>
    <alternativeName>
        <fullName evidence="9">tRNA threonylcarbamoyladenosine biosynthesis protein TsaC</fullName>
    </alternativeName>
</protein>
<reference evidence="11 12" key="1">
    <citation type="submission" date="2019-02" db="EMBL/GenBank/DDBJ databases">
        <title>Shewanella sp. D4-2 isolated from Dokdo Island.</title>
        <authorList>
            <person name="Baek K."/>
        </authorList>
    </citation>
    <scope>NUCLEOTIDE SEQUENCE [LARGE SCALE GENOMIC DNA]</scope>
    <source>
        <strain evidence="11 12">D4-2</strain>
    </source>
</reference>
<evidence type="ECO:0000256" key="4">
    <source>
        <dbReference type="ARBA" id="ARBA00022694"/>
    </source>
</evidence>
<dbReference type="InterPro" id="IPR006070">
    <property type="entry name" value="Sua5-like_dom"/>
</dbReference>
<dbReference type="SUPFAM" id="SSF55821">
    <property type="entry name" value="YrdC/RibB"/>
    <property type="match status" value="1"/>
</dbReference>
<dbReference type="RefSeq" id="WP_130599844.1">
    <property type="nucleotide sequence ID" value="NZ_CP036200.1"/>
</dbReference>
<dbReference type="InterPro" id="IPR017945">
    <property type="entry name" value="DHBP_synth_RibB-like_a/b_dom"/>
</dbReference>
<dbReference type="AlphaFoldDB" id="A0A411PHK5"/>
<evidence type="ECO:0000313" key="12">
    <source>
        <dbReference type="Proteomes" id="UP000291106"/>
    </source>
</evidence>
<dbReference type="GO" id="GO:0005737">
    <property type="term" value="C:cytoplasm"/>
    <property type="evidence" value="ECO:0007669"/>
    <property type="project" value="UniProtKB-SubCell"/>
</dbReference>
<accession>A0A411PHK5</accession>